<keyword evidence="3" id="KW-1185">Reference proteome</keyword>
<organism evidence="2 3">
    <name type="scientific">Pseudopedobacter beijingensis</name>
    <dbReference type="NCBI Taxonomy" id="1207056"/>
    <lineage>
        <taxon>Bacteria</taxon>
        <taxon>Pseudomonadati</taxon>
        <taxon>Bacteroidota</taxon>
        <taxon>Sphingobacteriia</taxon>
        <taxon>Sphingobacteriales</taxon>
        <taxon>Sphingobacteriaceae</taxon>
        <taxon>Pseudopedobacter</taxon>
    </lineage>
</organism>
<sequence>MTTIIALVLFLIFLFISSIHFYWAFGGKWGSKAVLPTKDDNNTQVLNPTILSTLTVAFGLLCFGVFILVMSGLITFNIPLWLSKYGLWIIAGIFTLRAIGDFNYVGFFKKIKHTTFGKNDTKYFSPLCLTIGILTIILELIK</sequence>
<protein>
    <submittedName>
        <fullName evidence="2">DUF3995 domain-containing protein</fullName>
    </submittedName>
</protein>
<keyword evidence="1" id="KW-0472">Membrane</keyword>
<feature type="transmembrane region" description="Helical" evidence="1">
    <location>
        <begin position="50"/>
        <end position="73"/>
    </location>
</feature>
<evidence type="ECO:0000313" key="3">
    <source>
        <dbReference type="Proteomes" id="UP001597118"/>
    </source>
</evidence>
<feature type="transmembrane region" description="Helical" evidence="1">
    <location>
        <begin position="123"/>
        <end position="141"/>
    </location>
</feature>
<dbReference type="InterPro" id="IPR025058">
    <property type="entry name" value="DUF3995"/>
</dbReference>
<evidence type="ECO:0000256" key="1">
    <source>
        <dbReference type="SAM" id="Phobius"/>
    </source>
</evidence>
<accession>A0ABW4I8T1</accession>
<proteinExistence type="predicted"/>
<dbReference type="RefSeq" id="WP_379661510.1">
    <property type="nucleotide sequence ID" value="NZ_JBHUDG010000003.1"/>
</dbReference>
<keyword evidence="1" id="KW-1133">Transmembrane helix</keyword>
<evidence type="ECO:0000313" key="2">
    <source>
        <dbReference type="EMBL" id="MFD1629130.1"/>
    </source>
</evidence>
<feature type="transmembrane region" description="Helical" evidence="1">
    <location>
        <begin position="85"/>
        <end position="103"/>
    </location>
</feature>
<keyword evidence="1" id="KW-0812">Transmembrane</keyword>
<reference evidence="3" key="1">
    <citation type="journal article" date="2019" name="Int. J. Syst. Evol. Microbiol.">
        <title>The Global Catalogue of Microorganisms (GCM) 10K type strain sequencing project: providing services to taxonomists for standard genome sequencing and annotation.</title>
        <authorList>
            <consortium name="The Broad Institute Genomics Platform"/>
            <consortium name="The Broad Institute Genome Sequencing Center for Infectious Disease"/>
            <person name="Wu L."/>
            <person name="Ma J."/>
        </authorList>
    </citation>
    <scope>NUCLEOTIDE SEQUENCE [LARGE SCALE GENOMIC DNA]</scope>
    <source>
        <strain evidence="3">CCUG 53762</strain>
    </source>
</reference>
<dbReference type="Pfam" id="PF13160">
    <property type="entry name" value="DUF3995"/>
    <property type="match status" value="1"/>
</dbReference>
<comment type="caution">
    <text evidence="2">The sequence shown here is derived from an EMBL/GenBank/DDBJ whole genome shotgun (WGS) entry which is preliminary data.</text>
</comment>
<gene>
    <name evidence="2" type="ORF">ACFSAH_04530</name>
</gene>
<dbReference type="Proteomes" id="UP001597118">
    <property type="component" value="Unassembled WGS sequence"/>
</dbReference>
<name>A0ABW4I8T1_9SPHI</name>
<dbReference type="EMBL" id="JBHUDG010000003">
    <property type="protein sequence ID" value="MFD1629130.1"/>
    <property type="molecule type" value="Genomic_DNA"/>
</dbReference>